<evidence type="ECO:0000259" key="9">
    <source>
        <dbReference type="Pfam" id="PF01370"/>
    </source>
</evidence>
<dbReference type="Pfam" id="PF01370">
    <property type="entry name" value="Epimerase"/>
    <property type="match status" value="1"/>
</dbReference>
<dbReference type="EC" id="1.1.1.234" evidence="4"/>
<dbReference type="InterPro" id="IPR036291">
    <property type="entry name" value="NAD(P)-bd_dom_sf"/>
</dbReference>
<accession>A0A8T3BME0</accession>
<dbReference type="GO" id="GO:0045552">
    <property type="term" value="F:dihydroflavanol 4-reductase activity"/>
    <property type="evidence" value="ECO:0007669"/>
    <property type="project" value="UniProtKB-EC"/>
</dbReference>
<comment type="similarity">
    <text evidence="3">Belongs to the NAD(P)-dependent epimerase/dehydratase family. Dihydroflavonol-4-reductase subfamily.</text>
</comment>
<protein>
    <recommendedName>
        <fullName evidence="6">Flavanone 4-reductase</fullName>
        <ecNumber evidence="5">1.1.1.219</ecNumber>
        <ecNumber evidence="4">1.1.1.234</ecNumber>
    </recommendedName>
</protein>
<evidence type="ECO:0000256" key="1">
    <source>
        <dbReference type="ARBA" id="ARBA00023002"/>
    </source>
</evidence>
<gene>
    <name evidence="10" type="ORF">KFK09_008869</name>
</gene>
<evidence type="ECO:0000256" key="7">
    <source>
        <dbReference type="ARBA" id="ARBA00048870"/>
    </source>
</evidence>
<dbReference type="EMBL" id="JAGYWB010000007">
    <property type="protein sequence ID" value="KAI0516197.1"/>
    <property type="molecule type" value="Genomic_DNA"/>
</dbReference>
<dbReference type="GO" id="GO:0047890">
    <property type="term" value="F:flavanone 4-reductase activity"/>
    <property type="evidence" value="ECO:0007669"/>
    <property type="project" value="UniProtKB-EC"/>
</dbReference>
<evidence type="ECO:0000256" key="6">
    <source>
        <dbReference type="ARBA" id="ARBA00042087"/>
    </source>
</evidence>
<evidence type="ECO:0000256" key="4">
    <source>
        <dbReference type="ARBA" id="ARBA00039055"/>
    </source>
</evidence>
<dbReference type="OrthoDB" id="2735536at2759"/>
<comment type="catalytic activity">
    <reaction evidence="7">
        <text>(2S)-flavan-4-ol + NADP(+) = (2S)-flavanone + NADPH + H(+)</text>
        <dbReference type="Rhea" id="RHEA:11228"/>
        <dbReference type="ChEBI" id="CHEBI:15378"/>
        <dbReference type="ChEBI" id="CHEBI:15605"/>
        <dbReference type="ChEBI" id="CHEBI:15606"/>
        <dbReference type="ChEBI" id="CHEBI:57783"/>
        <dbReference type="ChEBI" id="CHEBI:58349"/>
        <dbReference type="EC" id="1.1.1.234"/>
    </reaction>
</comment>
<comment type="catalytic activity">
    <reaction evidence="8">
        <text>a (2R,3S,4S)-leucoanthocyanidin + NADP(+) = a (2R,3R)-dihydroflavonol + NADPH + H(+)</text>
        <dbReference type="Rhea" id="RHEA:54444"/>
        <dbReference type="ChEBI" id="CHEBI:15378"/>
        <dbReference type="ChEBI" id="CHEBI:57783"/>
        <dbReference type="ChEBI" id="CHEBI:58349"/>
        <dbReference type="ChEBI" id="CHEBI:138176"/>
        <dbReference type="ChEBI" id="CHEBI:138188"/>
        <dbReference type="EC" id="1.1.1.219"/>
    </reaction>
</comment>
<dbReference type="PANTHER" id="PTHR10366:SF564">
    <property type="entry name" value="STEROL-4-ALPHA-CARBOXYLATE 3-DEHYDROGENASE, DECARBOXYLATING"/>
    <property type="match status" value="1"/>
</dbReference>
<dbReference type="EC" id="1.1.1.219" evidence="5"/>
<dbReference type="InterPro" id="IPR050425">
    <property type="entry name" value="NAD(P)_dehydrat-like"/>
</dbReference>
<sequence length="498" mass="55735">MEKERKGPVVVTGASGYVGSWLVMKLLQKGYEVRATVRDPTNLKKVKPLLDLPRSNELLSIWKADLNGIEGSFDEVIRGSIGVFHVATPMNFQSKDPENEVIQPAINGLLGILRSCKNAGSVKRVIFTSSAGTVNVEEHQAAAYDETCWSDLDFVNRVKMTGWMYFLSKTLAEKAAWEFVKDNDINFITIIPTLVVGSFITSEMPPSLITALSLITGNDAHYSILKQIQFVHLDDLCDAHIFLFEHPKANGRYICSSYDSTIYGLAEMLKNRYPTYAIPQKFKEIDPDIKCVSFSSKKLMELGFKYKYTMEEMFDDAVKTCREKKLIPLNTEEIVLAAEKFEENKEQIAANVTAGASEIMGVLQARVQALWARVQESGTTMCLVGYIRVEQKEDPLLSRNSSLEGLTQELGRRLTVEHGGPTLFTSSRQSSLLVRTASKVPLSVKHIYIHPSQSQASHARYIKQLMAHISSINISHNWVDPKAISGRYSLLLTLMGRP</sequence>
<comment type="caution">
    <text evidence="10">The sequence shown here is derived from an EMBL/GenBank/DDBJ whole genome shotgun (WGS) entry which is preliminary data.</text>
</comment>
<evidence type="ECO:0000313" key="11">
    <source>
        <dbReference type="Proteomes" id="UP000829196"/>
    </source>
</evidence>
<dbReference type="SUPFAM" id="SSF51735">
    <property type="entry name" value="NAD(P)-binding Rossmann-fold domains"/>
    <property type="match status" value="1"/>
</dbReference>
<evidence type="ECO:0000256" key="5">
    <source>
        <dbReference type="ARBA" id="ARBA00039057"/>
    </source>
</evidence>
<dbReference type="Gene3D" id="3.40.50.720">
    <property type="entry name" value="NAD(P)-binding Rossmann-like Domain"/>
    <property type="match status" value="1"/>
</dbReference>
<keyword evidence="1" id="KW-0560">Oxidoreductase</keyword>
<keyword evidence="2" id="KW-0284">Flavonoid biosynthesis</keyword>
<evidence type="ECO:0000256" key="3">
    <source>
        <dbReference type="ARBA" id="ARBA00023445"/>
    </source>
</evidence>
<organism evidence="10 11">
    <name type="scientific">Dendrobium nobile</name>
    <name type="common">Orchid</name>
    <dbReference type="NCBI Taxonomy" id="94219"/>
    <lineage>
        <taxon>Eukaryota</taxon>
        <taxon>Viridiplantae</taxon>
        <taxon>Streptophyta</taxon>
        <taxon>Embryophyta</taxon>
        <taxon>Tracheophyta</taxon>
        <taxon>Spermatophyta</taxon>
        <taxon>Magnoliopsida</taxon>
        <taxon>Liliopsida</taxon>
        <taxon>Asparagales</taxon>
        <taxon>Orchidaceae</taxon>
        <taxon>Epidendroideae</taxon>
        <taxon>Malaxideae</taxon>
        <taxon>Dendrobiinae</taxon>
        <taxon>Dendrobium</taxon>
    </lineage>
</organism>
<keyword evidence="11" id="KW-1185">Reference proteome</keyword>
<dbReference type="CDD" id="cd08958">
    <property type="entry name" value="FR_SDR_e"/>
    <property type="match status" value="1"/>
</dbReference>
<name>A0A8T3BME0_DENNO</name>
<evidence type="ECO:0000313" key="10">
    <source>
        <dbReference type="EMBL" id="KAI0516197.1"/>
    </source>
</evidence>
<dbReference type="SMR" id="A0A8T3BME0"/>
<reference evidence="10" key="1">
    <citation type="journal article" date="2022" name="Front. Genet.">
        <title>Chromosome-Scale Assembly of the Dendrobium nobile Genome Provides Insights Into the Molecular Mechanism of the Biosynthesis of the Medicinal Active Ingredient of Dendrobium.</title>
        <authorList>
            <person name="Xu Q."/>
            <person name="Niu S.-C."/>
            <person name="Li K.-L."/>
            <person name="Zheng P.-J."/>
            <person name="Zhang X.-J."/>
            <person name="Jia Y."/>
            <person name="Liu Y."/>
            <person name="Niu Y.-X."/>
            <person name="Yu L.-H."/>
            <person name="Chen D.-F."/>
            <person name="Zhang G.-Q."/>
        </authorList>
    </citation>
    <scope>NUCLEOTIDE SEQUENCE</scope>
    <source>
        <tissue evidence="10">Leaf</tissue>
    </source>
</reference>
<dbReference type="PANTHER" id="PTHR10366">
    <property type="entry name" value="NAD DEPENDENT EPIMERASE/DEHYDRATASE"/>
    <property type="match status" value="1"/>
</dbReference>
<dbReference type="FunFam" id="3.40.50.720:FF:000085">
    <property type="entry name" value="Dihydroflavonol reductase"/>
    <property type="match status" value="1"/>
</dbReference>
<feature type="domain" description="NAD-dependent epimerase/dehydratase" evidence="9">
    <location>
        <begin position="9"/>
        <end position="250"/>
    </location>
</feature>
<evidence type="ECO:0000256" key="2">
    <source>
        <dbReference type="ARBA" id="ARBA00023241"/>
    </source>
</evidence>
<dbReference type="GO" id="GO:0009813">
    <property type="term" value="P:flavonoid biosynthetic process"/>
    <property type="evidence" value="ECO:0007669"/>
    <property type="project" value="UniProtKB-KW"/>
</dbReference>
<proteinExistence type="inferred from homology"/>
<dbReference type="AlphaFoldDB" id="A0A8T3BME0"/>
<dbReference type="InterPro" id="IPR001509">
    <property type="entry name" value="Epimerase_deHydtase"/>
</dbReference>
<evidence type="ECO:0000256" key="8">
    <source>
        <dbReference type="ARBA" id="ARBA00049132"/>
    </source>
</evidence>
<dbReference type="Proteomes" id="UP000829196">
    <property type="component" value="Unassembled WGS sequence"/>
</dbReference>